<dbReference type="PROSITE" id="PS51257">
    <property type="entry name" value="PROKAR_LIPOPROTEIN"/>
    <property type="match status" value="1"/>
</dbReference>
<keyword evidence="4" id="KW-0564">Palmitate</keyword>
<dbReference type="GO" id="GO:0009279">
    <property type="term" value="C:cell outer membrane"/>
    <property type="evidence" value="ECO:0007669"/>
    <property type="project" value="UniProtKB-SubCell"/>
</dbReference>
<reference evidence="7 8" key="1">
    <citation type="submission" date="2018-01" db="EMBL/GenBank/DDBJ databases">
        <authorList>
            <person name="Paulsen S."/>
            <person name="Gram L.K."/>
        </authorList>
    </citation>
    <scope>NUCLEOTIDE SEQUENCE [LARGE SCALE GENOMIC DNA]</scope>
    <source>
        <strain evidence="7 8">S2676</strain>
    </source>
</reference>
<feature type="chain" id="PRO_5024521557" description="Outer membrane protein assembly factor BamB" evidence="5">
    <location>
        <begin position="23"/>
        <end position="392"/>
    </location>
</feature>
<name>A0A5S3WPM2_9GAMM</name>
<comment type="similarity">
    <text evidence="4">Belongs to the BamB family.</text>
</comment>
<evidence type="ECO:0000256" key="2">
    <source>
        <dbReference type="ARBA" id="ARBA00023136"/>
    </source>
</evidence>
<dbReference type="AlphaFoldDB" id="A0A5S3WPM2"/>
<dbReference type="PANTHER" id="PTHR34512">
    <property type="entry name" value="CELL SURFACE PROTEIN"/>
    <property type="match status" value="1"/>
</dbReference>
<feature type="domain" description="Pyrrolo-quinoline quinone repeat" evidence="6">
    <location>
        <begin position="74"/>
        <end position="318"/>
    </location>
</feature>
<dbReference type="NCBIfam" id="TIGR03300">
    <property type="entry name" value="assembly_YfgL"/>
    <property type="match status" value="1"/>
</dbReference>
<dbReference type="InterPro" id="IPR015943">
    <property type="entry name" value="WD40/YVTN_repeat-like_dom_sf"/>
</dbReference>
<evidence type="ECO:0000256" key="3">
    <source>
        <dbReference type="ARBA" id="ARBA00023237"/>
    </source>
</evidence>
<dbReference type="OrthoDB" id="5173551at2"/>
<dbReference type="Proteomes" id="UP000310249">
    <property type="component" value="Unassembled WGS sequence"/>
</dbReference>
<gene>
    <name evidence="4" type="primary">bamB</name>
    <name evidence="7" type="ORF">CWB99_09325</name>
</gene>
<feature type="signal peptide" evidence="5">
    <location>
        <begin position="1"/>
        <end position="22"/>
    </location>
</feature>
<evidence type="ECO:0000256" key="1">
    <source>
        <dbReference type="ARBA" id="ARBA00022729"/>
    </source>
</evidence>
<keyword evidence="1 4" id="KW-0732">Signal</keyword>
<comment type="subcellular location">
    <subcellularLocation>
        <location evidence="4">Cell outer membrane</location>
        <topology evidence="4">Lipid-anchor</topology>
    </subcellularLocation>
</comment>
<comment type="subunit">
    <text evidence="4">Part of the Bam complex.</text>
</comment>
<dbReference type="InterPro" id="IPR018391">
    <property type="entry name" value="PQQ_b-propeller_rpt"/>
</dbReference>
<dbReference type="SMART" id="SM00564">
    <property type="entry name" value="PQQ"/>
    <property type="match status" value="7"/>
</dbReference>
<keyword evidence="3 4" id="KW-0998">Cell outer membrane</keyword>
<dbReference type="SUPFAM" id="SSF50998">
    <property type="entry name" value="Quinoprotein alcohol dehydrogenase-like"/>
    <property type="match status" value="1"/>
</dbReference>
<comment type="caution">
    <text evidence="7">The sequence shown here is derived from an EMBL/GenBank/DDBJ whole genome shotgun (WGS) entry which is preliminary data.</text>
</comment>
<evidence type="ECO:0000256" key="4">
    <source>
        <dbReference type="HAMAP-Rule" id="MF_00923"/>
    </source>
</evidence>
<dbReference type="RefSeq" id="WP_138551057.1">
    <property type="nucleotide sequence ID" value="NZ_PNCH01000017.1"/>
</dbReference>
<reference evidence="8" key="2">
    <citation type="submission" date="2019-06" db="EMBL/GenBank/DDBJ databases">
        <title>Co-occurence of chitin degradation, pigmentation and bioactivity in marine Pseudoalteromonas.</title>
        <authorList>
            <person name="Sonnenschein E.C."/>
            <person name="Bech P.K."/>
        </authorList>
    </citation>
    <scope>NUCLEOTIDE SEQUENCE [LARGE SCALE GENOMIC DNA]</scope>
    <source>
        <strain evidence="8">S2676</strain>
    </source>
</reference>
<evidence type="ECO:0000313" key="8">
    <source>
        <dbReference type="Proteomes" id="UP000310249"/>
    </source>
</evidence>
<keyword evidence="4" id="KW-0449">Lipoprotein</keyword>
<evidence type="ECO:0000256" key="5">
    <source>
        <dbReference type="SAM" id="SignalP"/>
    </source>
</evidence>
<dbReference type="Gene3D" id="2.130.10.10">
    <property type="entry name" value="YVTN repeat-like/Quinoprotein amine dehydrogenase"/>
    <property type="match status" value="1"/>
</dbReference>
<protein>
    <recommendedName>
        <fullName evidence="4">Outer membrane protein assembly factor BamB</fullName>
    </recommendedName>
</protein>
<proteinExistence type="inferred from homology"/>
<comment type="function">
    <text evidence="4">Part of the outer membrane protein assembly complex, which is involved in assembly and insertion of beta-barrel proteins into the outer membrane.</text>
</comment>
<evidence type="ECO:0000259" key="6">
    <source>
        <dbReference type="Pfam" id="PF13360"/>
    </source>
</evidence>
<dbReference type="GO" id="GO:0043165">
    <property type="term" value="P:Gram-negative-bacterium-type cell outer membrane assembly"/>
    <property type="evidence" value="ECO:0007669"/>
    <property type="project" value="UniProtKB-UniRule"/>
</dbReference>
<sequence>MKKLTMASLALCMASLLGCSSSDDDEQELVLPEIVNQFETNVVWQESLGDGVEHYFSRLTPTSYQNTVYVAERNGLVAALDVDSGDTLWEVDTRENPAFWPWEDDDSAKLSGGILQAYGKLYIGSEHGEVVALDRETGEVVWRKSVPGEALSTPAAGDGLVYVNLGSGKLLALHPDTGEERWQFEQEVPALTLRGLSSPTSANGGVLVGEESGKLSVLIAENGFMAWSTDIALAKGASEFERLVDVDTKPVVIGSTVYTIAYNGKLAALDVRNGNVIWDREYSSYRDLSIELNTIYLVDSEGVLYALDRESGIERWSQSALRGWYLTTPAVAGDYLVVGDQEGNLHWLDKQTGALVSREEFDSSGFFVEPIVVDDKLILYTRDGEVSAVKIP</sequence>
<accession>A0A5S3WPM2</accession>
<dbReference type="PANTHER" id="PTHR34512:SF30">
    <property type="entry name" value="OUTER MEMBRANE PROTEIN ASSEMBLY FACTOR BAMB"/>
    <property type="match status" value="1"/>
</dbReference>
<keyword evidence="2 4" id="KW-0472">Membrane</keyword>
<dbReference type="HAMAP" id="MF_00923">
    <property type="entry name" value="OM_assembly_BamB"/>
    <property type="match status" value="1"/>
</dbReference>
<dbReference type="EMBL" id="PNCI01000018">
    <property type="protein sequence ID" value="TMP29386.1"/>
    <property type="molecule type" value="Genomic_DNA"/>
</dbReference>
<dbReference type="InterPro" id="IPR017687">
    <property type="entry name" value="BamB"/>
</dbReference>
<evidence type="ECO:0000313" key="7">
    <source>
        <dbReference type="EMBL" id="TMP29386.1"/>
    </source>
</evidence>
<dbReference type="Pfam" id="PF13360">
    <property type="entry name" value="PQQ_2"/>
    <property type="match status" value="2"/>
</dbReference>
<dbReference type="InterPro" id="IPR002372">
    <property type="entry name" value="PQQ_rpt_dom"/>
</dbReference>
<organism evidence="7 8">
    <name type="scientific">Pseudoalteromonas rubra</name>
    <dbReference type="NCBI Taxonomy" id="43658"/>
    <lineage>
        <taxon>Bacteria</taxon>
        <taxon>Pseudomonadati</taxon>
        <taxon>Pseudomonadota</taxon>
        <taxon>Gammaproteobacteria</taxon>
        <taxon>Alteromonadales</taxon>
        <taxon>Pseudoalteromonadaceae</taxon>
        <taxon>Pseudoalteromonas</taxon>
    </lineage>
</organism>
<feature type="domain" description="Pyrrolo-quinoline quinone repeat" evidence="6">
    <location>
        <begin position="329"/>
        <end position="389"/>
    </location>
</feature>
<dbReference type="GO" id="GO:0051205">
    <property type="term" value="P:protein insertion into membrane"/>
    <property type="evidence" value="ECO:0007669"/>
    <property type="project" value="UniProtKB-UniRule"/>
</dbReference>
<dbReference type="NCBIfam" id="NF008351">
    <property type="entry name" value="PRK11138.1"/>
    <property type="match status" value="1"/>
</dbReference>
<dbReference type="InterPro" id="IPR011047">
    <property type="entry name" value="Quinoprotein_ADH-like_sf"/>
</dbReference>